<dbReference type="OrthoDB" id="9781930at2"/>
<feature type="domain" description="CAAX prenyl protease 1 N-terminal" evidence="16">
    <location>
        <begin position="26"/>
        <end position="204"/>
    </location>
</feature>
<evidence type="ECO:0000313" key="18">
    <source>
        <dbReference type="Proteomes" id="UP000029273"/>
    </source>
</evidence>
<sequence>MHAFTLVFLAAVALGLALRLWLAARQIGHVLDHRTRVPADFVSSIPLEAHQRAADYTVARVRFSRLEIVFETLILLGWTLGGGLDLVDRLWRASGWSPLLAGTATVLSVIVIGALLDQPFALWRTFVIEARHGFNRTRPATYLGDLLLQALLLLMLGVPLLLLILWLMGRTGSVWWLYVWLVWTGFSLLMAWAFPRFIAPLFNRFEPLEEGPLRARVEALLERTGFRSRGIYVMDGSKRSGHGNAYFTGLGRNKRIVFFDTLIDKLEPEEIEAVLAHELGHYRHRHVQKAMWLMSALSLAGLALLAWLMQQPWFYAGLGVSTPSTHMALLLFLIALPSFAFPLTPLFSWRSRKQEFEADAFAHLQTGGATPLVHALVKLYRDNASTLTPDPLHSAYYDSHPPASIRVEHLHRLDAADSR</sequence>
<dbReference type="InterPro" id="IPR001915">
    <property type="entry name" value="Peptidase_M48"/>
</dbReference>
<feature type="transmembrane region" description="Helical" evidence="14">
    <location>
        <begin position="175"/>
        <end position="194"/>
    </location>
</feature>
<evidence type="ECO:0000256" key="7">
    <source>
        <dbReference type="ARBA" id="ARBA00022833"/>
    </source>
</evidence>
<keyword evidence="10 14" id="KW-0472">Membrane</keyword>
<keyword evidence="7 12" id="KW-0862">Zinc</keyword>
<feature type="binding site" evidence="12">
    <location>
        <position position="355"/>
    </location>
    <ligand>
        <name>Zn(2+)</name>
        <dbReference type="ChEBI" id="CHEBI:29105"/>
        <note>catalytic</note>
    </ligand>
</feature>
<keyword evidence="3 14" id="KW-0812">Transmembrane</keyword>
<evidence type="ECO:0000256" key="11">
    <source>
        <dbReference type="PIRSR" id="PIRSR627057-1"/>
    </source>
</evidence>
<comment type="cofactor">
    <cofactor evidence="12 13">
        <name>Zn(2+)</name>
        <dbReference type="ChEBI" id="CHEBI:29105"/>
    </cofactor>
    <text evidence="12 13">Binds 1 zinc ion per subunit.</text>
</comment>
<dbReference type="Proteomes" id="UP000029273">
    <property type="component" value="Unassembled WGS sequence"/>
</dbReference>
<proteinExistence type="inferred from homology"/>
<keyword evidence="18" id="KW-1185">Reference proteome</keyword>
<comment type="caution">
    <text evidence="17">The sequence shown here is derived from an EMBL/GenBank/DDBJ whole genome shotgun (WGS) entry which is preliminary data.</text>
</comment>
<feature type="binding site" evidence="12">
    <location>
        <position position="277"/>
    </location>
    <ligand>
        <name>Zn(2+)</name>
        <dbReference type="ChEBI" id="CHEBI:29105"/>
        <note>catalytic</note>
    </ligand>
</feature>
<gene>
    <name evidence="17" type="ORF">Thpro_020107</name>
</gene>
<dbReference type="Gene3D" id="3.30.2010.10">
    <property type="entry name" value="Metalloproteases ('zincins'), catalytic domain"/>
    <property type="match status" value="1"/>
</dbReference>
<accession>A0A1A6C750</accession>
<keyword evidence="2 13" id="KW-0645">Protease</keyword>
<comment type="subcellular location">
    <subcellularLocation>
        <location evidence="1">Endoplasmic reticulum membrane</location>
        <topology evidence="1">Multi-pass membrane protein</topology>
    </subcellularLocation>
</comment>
<feature type="active site" description="Proton donor" evidence="11">
    <location>
        <position position="359"/>
    </location>
</feature>
<feature type="domain" description="Peptidase M48" evidence="15">
    <location>
        <begin position="208"/>
        <end position="412"/>
    </location>
</feature>
<dbReference type="STRING" id="160660.BJI67_09545"/>
<evidence type="ECO:0000256" key="8">
    <source>
        <dbReference type="ARBA" id="ARBA00022989"/>
    </source>
</evidence>
<reference evidence="17 18" key="1">
    <citation type="journal article" date="2014" name="Genome Announc.">
        <title>Draft Genome Sequence of the Iron-Oxidizing, Acidophilic, and Halotolerant 'Thiobacillus prosperus' Type Strain DSM 5130.</title>
        <authorList>
            <person name="Ossandon F.J."/>
            <person name="Cardenas J.P."/>
            <person name="Corbett M."/>
            <person name="Quatrini R."/>
            <person name="Holmes D.S."/>
            <person name="Watkin E."/>
        </authorList>
    </citation>
    <scope>NUCLEOTIDE SEQUENCE [LARGE SCALE GENOMIC DNA]</scope>
    <source>
        <strain evidence="17 18">DSM 5130</strain>
    </source>
</reference>
<feature type="binding site" evidence="12">
    <location>
        <position position="281"/>
    </location>
    <ligand>
        <name>Zn(2+)</name>
        <dbReference type="ChEBI" id="CHEBI:29105"/>
        <note>catalytic</note>
    </ligand>
</feature>
<dbReference type="EMBL" id="JQSG02000001">
    <property type="protein sequence ID" value="OBS10391.1"/>
    <property type="molecule type" value="Genomic_DNA"/>
</dbReference>
<evidence type="ECO:0000259" key="15">
    <source>
        <dbReference type="Pfam" id="PF01435"/>
    </source>
</evidence>
<name>A0A1A6C750_9GAMM</name>
<feature type="transmembrane region" description="Helical" evidence="14">
    <location>
        <begin position="329"/>
        <end position="347"/>
    </location>
</feature>
<dbReference type="PANTHER" id="PTHR10120">
    <property type="entry name" value="CAAX PRENYL PROTEASE 1"/>
    <property type="match status" value="1"/>
</dbReference>
<comment type="similarity">
    <text evidence="13">Belongs to the peptidase M48 family.</text>
</comment>
<evidence type="ECO:0000313" key="17">
    <source>
        <dbReference type="EMBL" id="OBS10391.1"/>
    </source>
</evidence>
<organism evidence="17 18">
    <name type="scientific">Acidihalobacter prosperus</name>
    <dbReference type="NCBI Taxonomy" id="160660"/>
    <lineage>
        <taxon>Bacteria</taxon>
        <taxon>Pseudomonadati</taxon>
        <taxon>Pseudomonadota</taxon>
        <taxon>Gammaproteobacteria</taxon>
        <taxon>Chromatiales</taxon>
        <taxon>Ectothiorhodospiraceae</taxon>
        <taxon>Acidihalobacter</taxon>
    </lineage>
</organism>
<dbReference type="GO" id="GO:0004222">
    <property type="term" value="F:metalloendopeptidase activity"/>
    <property type="evidence" value="ECO:0007669"/>
    <property type="project" value="InterPro"/>
</dbReference>
<keyword evidence="9 13" id="KW-0482">Metalloprotease</keyword>
<keyword evidence="8 14" id="KW-1133">Transmembrane helix</keyword>
<evidence type="ECO:0000256" key="1">
    <source>
        <dbReference type="ARBA" id="ARBA00004477"/>
    </source>
</evidence>
<feature type="transmembrane region" description="Helical" evidence="14">
    <location>
        <begin position="146"/>
        <end position="169"/>
    </location>
</feature>
<dbReference type="GO" id="GO:0071586">
    <property type="term" value="P:CAAX-box protein processing"/>
    <property type="evidence" value="ECO:0007669"/>
    <property type="project" value="InterPro"/>
</dbReference>
<evidence type="ECO:0000259" key="16">
    <source>
        <dbReference type="Pfam" id="PF16491"/>
    </source>
</evidence>
<dbReference type="GO" id="GO:0046872">
    <property type="term" value="F:metal ion binding"/>
    <property type="evidence" value="ECO:0007669"/>
    <property type="project" value="UniProtKB-KW"/>
</dbReference>
<dbReference type="RefSeq" id="WP_038087382.1">
    <property type="nucleotide sequence ID" value="NZ_JQSG02000001.1"/>
</dbReference>
<evidence type="ECO:0000256" key="4">
    <source>
        <dbReference type="ARBA" id="ARBA00022723"/>
    </source>
</evidence>
<evidence type="ECO:0000256" key="6">
    <source>
        <dbReference type="ARBA" id="ARBA00022824"/>
    </source>
</evidence>
<evidence type="ECO:0000256" key="12">
    <source>
        <dbReference type="PIRSR" id="PIRSR627057-2"/>
    </source>
</evidence>
<dbReference type="Pfam" id="PF01435">
    <property type="entry name" value="Peptidase_M48"/>
    <property type="match status" value="1"/>
</dbReference>
<dbReference type="FunFam" id="3.30.2010.10:FF:000002">
    <property type="entry name" value="CAAX prenyl protease"/>
    <property type="match status" value="1"/>
</dbReference>
<evidence type="ECO:0000256" key="10">
    <source>
        <dbReference type="ARBA" id="ARBA00023136"/>
    </source>
</evidence>
<evidence type="ECO:0000256" key="2">
    <source>
        <dbReference type="ARBA" id="ARBA00022670"/>
    </source>
</evidence>
<dbReference type="Pfam" id="PF16491">
    <property type="entry name" value="Peptidase_M48_N"/>
    <property type="match status" value="1"/>
</dbReference>
<evidence type="ECO:0000256" key="13">
    <source>
        <dbReference type="RuleBase" id="RU003983"/>
    </source>
</evidence>
<dbReference type="InterPro" id="IPR027057">
    <property type="entry name" value="CAXX_Prtase_1"/>
</dbReference>
<feature type="active site" evidence="11">
    <location>
        <position position="278"/>
    </location>
</feature>
<protein>
    <submittedName>
        <fullName evidence="17">Peptidase M48</fullName>
    </submittedName>
</protein>
<evidence type="ECO:0000256" key="3">
    <source>
        <dbReference type="ARBA" id="ARBA00022692"/>
    </source>
</evidence>
<evidence type="ECO:0000256" key="9">
    <source>
        <dbReference type="ARBA" id="ARBA00023049"/>
    </source>
</evidence>
<feature type="transmembrane region" description="Helical" evidence="14">
    <location>
        <begin position="290"/>
        <end position="309"/>
    </location>
</feature>
<evidence type="ECO:0000256" key="14">
    <source>
        <dbReference type="SAM" id="Phobius"/>
    </source>
</evidence>
<feature type="transmembrane region" description="Helical" evidence="14">
    <location>
        <begin position="96"/>
        <end position="116"/>
    </location>
</feature>
<keyword evidence="4 12" id="KW-0479">Metal-binding</keyword>
<keyword evidence="5 13" id="KW-0378">Hydrolase</keyword>
<keyword evidence="6" id="KW-0256">Endoplasmic reticulum</keyword>
<dbReference type="AlphaFoldDB" id="A0A1A6C750"/>
<dbReference type="CDD" id="cd07343">
    <property type="entry name" value="M48A_Zmpste24p_like"/>
    <property type="match status" value="1"/>
</dbReference>
<dbReference type="InterPro" id="IPR032456">
    <property type="entry name" value="Peptidase_M48_N"/>
</dbReference>
<evidence type="ECO:0000256" key="5">
    <source>
        <dbReference type="ARBA" id="ARBA00022801"/>
    </source>
</evidence>